<organism evidence="1 2">
    <name type="scientific">Rhodovulum marinum</name>
    <dbReference type="NCBI Taxonomy" id="320662"/>
    <lineage>
        <taxon>Bacteria</taxon>
        <taxon>Pseudomonadati</taxon>
        <taxon>Pseudomonadota</taxon>
        <taxon>Alphaproteobacteria</taxon>
        <taxon>Rhodobacterales</taxon>
        <taxon>Paracoccaceae</taxon>
        <taxon>Rhodovulum</taxon>
    </lineage>
</organism>
<dbReference type="SUPFAM" id="SSF116960">
    <property type="entry name" value="YfbU-like"/>
    <property type="match status" value="1"/>
</dbReference>
<evidence type="ECO:0000313" key="2">
    <source>
        <dbReference type="Proteomes" id="UP000294835"/>
    </source>
</evidence>
<dbReference type="Gene3D" id="1.10.3190.10">
    <property type="entry name" value="yfbu gene product, domain 2"/>
    <property type="match status" value="1"/>
</dbReference>
<dbReference type="OrthoDB" id="7595565at2"/>
<dbReference type="EMBL" id="SLXP01000005">
    <property type="protein sequence ID" value="TCP41454.1"/>
    <property type="molecule type" value="Genomic_DNA"/>
</dbReference>
<dbReference type="AlphaFoldDB" id="A0A4R2Q179"/>
<dbReference type="Pfam" id="PF03887">
    <property type="entry name" value="YfbU"/>
    <property type="match status" value="1"/>
</dbReference>
<name>A0A4R2Q179_9RHOB</name>
<protein>
    <submittedName>
        <fullName evidence="1">YfbU-like protein</fullName>
    </submittedName>
</protein>
<dbReference type="InterPro" id="IPR023146">
    <property type="entry name" value="YfbU_alpha-helical_sf"/>
</dbReference>
<comment type="caution">
    <text evidence="1">The sequence shown here is derived from an EMBL/GenBank/DDBJ whole genome shotgun (WGS) entry which is preliminary data.</text>
</comment>
<accession>A0A4R2Q179</accession>
<sequence>MRKLSNFEKLMVLLTASQKKEGYWVDIDLVAELVAYGDEWALSWKYQWFDEEDHPKDPIVSETVKIFEMMRHAKNSAEELGKPELFNDLYFDGFDGNNDEHHGIAQVLVNKLDRFTDIPNAASNSHSAGSLPRYRAMLKRYAPIKEELLAGAQYKLMSEEQLKILAGE</sequence>
<gene>
    <name evidence="1" type="ORF">EV662_105202</name>
</gene>
<proteinExistence type="predicted"/>
<reference evidence="1 2" key="1">
    <citation type="submission" date="2019-03" db="EMBL/GenBank/DDBJ databases">
        <title>Genomic Encyclopedia of Type Strains, Phase IV (KMG-IV): sequencing the most valuable type-strain genomes for metagenomic binning, comparative biology and taxonomic classification.</title>
        <authorList>
            <person name="Goeker M."/>
        </authorList>
    </citation>
    <scope>NUCLEOTIDE SEQUENCE [LARGE SCALE GENOMIC DNA]</scope>
    <source>
        <strain evidence="1 2">DSM 18063</strain>
    </source>
</reference>
<dbReference type="InterPro" id="IPR005587">
    <property type="entry name" value="UPF0304_YfbU"/>
</dbReference>
<keyword evidence="2" id="KW-1185">Reference proteome</keyword>
<evidence type="ECO:0000313" key="1">
    <source>
        <dbReference type="EMBL" id="TCP41454.1"/>
    </source>
</evidence>
<dbReference type="Proteomes" id="UP000294835">
    <property type="component" value="Unassembled WGS sequence"/>
</dbReference>